<comment type="caution">
    <text evidence="6">The sequence shown here is derived from an EMBL/GenBank/DDBJ whole genome shotgun (WGS) entry which is preliminary data.</text>
</comment>
<dbReference type="InterPro" id="IPR029058">
    <property type="entry name" value="AB_hydrolase_fold"/>
</dbReference>
<evidence type="ECO:0000256" key="3">
    <source>
        <dbReference type="SAM" id="SignalP"/>
    </source>
</evidence>
<proteinExistence type="inferred from homology"/>
<dbReference type="Gene3D" id="3.40.50.1820">
    <property type="entry name" value="alpha/beta hydrolase"/>
    <property type="match status" value="1"/>
</dbReference>
<dbReference type="EMBL" id="PTQR01000054">
    <property type="protein sequence ID" value="TKX23280.1"/>
    <property type="molecule type" value="Genomic_DNA"/>
</dbReference>
<dbReference type="Proteomes" id="UP000308133">
    <property type="component" value="Unassembled WGS sequence"/>
</dbReference>
<feature type="chain" id="PRO_5020665977" evidence="3">
    <location>
        <begin position="19"/>
        <end position="565"/>
    </location>
</feature>
<feature type="domain" description="AB hydrolase-1" evidence="4">
    <location>
        <begin position="96"/>
        <end position="264"/>
    </location>
</feature>
<dbReference type="Pfam" id="PF08386">
    <property type="entry name" value="Abhydrolase_4"/>
    <property type="match status" value="1"/>
</dbReference>
<gene>
    <name evidence="6" type="ORF">C1H76_4347</name>
</gene>
<dbReference type="InterPro" id="IPR013595">
    <property type="entry name" value="Pept_S33_TAP-like_C"/>
</dbReference>
<reference evidence="6 7" key="1">
    <citation type="submission" date="2018-02" db="EMBL/GenBank/DDBJ databases">
        <title>Draft genome sequences of Elsinoe sp., causing black scab on jojoba.</title>
        <authorList>
            <person name="Stodart B."/>
            <person name="Jeffress S."/>
            <person name="Ash G."/>
            <person name="Arun Chinnappa K."/>
        </authorList>
    </citation>
    <scope>NUCLEOTIDE SEQUENCE [LARGE SCALE GENOMIC DNA]</scope>
    <source>
        <strain evidence="6 7">Hillstone_2</strain>
    </source>
</reference>
<dbReference type="SUPFAM" id="SSF53474">
    <property type="entry name" value="alpha/beta-Hydrolases"/>
    <property type="match status" value="1"/>
</dbReference>
<protein>
    <submittedName>
        <fullName evidence="6">Uncharacterized protein</fullName>
    </submittedName>
</protein>
<dbReference type="InterPro" id="IPR000073">
    <property type="entry name" value="AB_hydrolase_1"/>
</dbReference>
<sequence length="565" mass="60767">MTLTSSLLLLSVLAFSQASPTGHKKPIKHKSPTQQLQWGPCGDILTEILPANTTAPPVFDCATLPVPLDYTDEHSPLLNLSLIRVKATQEPVLGSVLTNPGGPGGSGVENIVLGYPLYQEVLGGQFNLIGWDPRGTGKTIPFLCGIPAANATEFVPEAQQNLTNILLTDGWTTAEAYAKVCYDAQRDTGSFLSTAFVARDMIEISDALCEPDVKYFGTSYGTQLGSTFAAMFPDRVGRVLLDAVVNPKDYVAGPKFTWLADTEKVYNSFFSECASFPDNCALLPLLNGTNTTSDPTVLGPALRAAVDAQVLALLDPALNLGSAGPQLYRAYKEALRGAMYSPSLWPTYARALADVLISGNTTALDEANPPPSRYNPSTDNFFGISCGDTPWRADVAEDLIPVAERQQEVSYFSDTFYDTATWRCAAWKFEAAELYEGDFVAKTKNPVLLVGGTHDPITPLMSAFNASAGLEGSVVLTNDGFGHSFLNEPSQCVYDAVRKYFITGELPAKGTVCKADRRPFDAAAGGDNTTVAVGNTKRGVEEDALRKAREAMDRMRIREHAPSGI</sequence>
<keyword evidence="3" id="KW-0732">Signal</keyword>
<evidence type="ECO:0000313" key="7">
    <source>
        <dbReference type="Proteomes" id="UP000308133"/>
    </source>
</evidence>
<dbReference type="AlphaFoldDB" id="A0A4U7B2I6"/>
<feature type="signal peptide" evidence="3">
    <location>
        <begin position="1"/>
        <end position="18"/>
    </location>
</feature>
<name>A0A4U7B2I6_9PEZI</name>
<evidence type="ECO:0000256" key="1">
    <source>
        <dbReference type="ARBA" id="ARBA00010088"/>
    </source>
</evidence>
<dbReference type="PANTHER" id="PTHR43248">
    <property type="entry name" value="2-SUCCINYL-6-HYDROXY-2,4-CYCLOHEXADIENE-1-CARBOXYLATE SYNTHASE"/>
    <property type="match status" value="1"/>
</dbReference>
<accession>A0A4U7B2I6</accession>
<dbReference type="GO" id="GO:0016787">
    <property type="term" value="F:hydrolase activity"/>
    <property type="evidence" value="ECO:0007669"/>
    <property type="project" value="UniProtKB-KW"/>
</dbReference>
<dbReference type="PANTHER" id="PTHR43248:SF25">
    <property type="entry name" value="AB HYDROLASE-1 DOMAIN-CONTAINING PROTEIN-RELATED"/>
    <property type="match status" value="1"/>
</dbReference>
<evidence type="ECO:0000259" key="4">
    <source>
        <dbReference type="Pfam" id="PF00561"/>
    </source>
</evidence>
<feature type="domain" description="Peptidase S33 tripeptidyl aminopeptidase-like C-terminal" evidence="5">
    <location>
        <begin position="411"/>
        <end position="513"/>
    </location>
</feature>
<evidence type="ECO:0000256" key="2">
    <source>
        <dbReference type="ARBA" id="ARBA00022801"/>
    </source>
</evidence>
<comment type="similarity">
    <text evidence="1">Belongs to the peptidase S33 family.</text>
</comment>
<dbReference type="Pfam" id="PF00561">
    <property type="entry name" value="Abhydrolase_1"/>
    <property type="match status" value="1"/>
</dbReference>
<evidence type="ECO:0000259" key="5">
    <source>
        <dbReference type="Pfam" id="PF08386"/>
    </source>
</evidence>
<evidence type="ECO:0000313" key="6">
    <source>
        <dbReference type="EMBL" id="TKX23280.1"/>
    </source>
</evidence>
<keyword evidence="2" id="KW-0378">Hydrolase</keyword>
<dbReference type="InterPro" id="IPR051601">
    <property type="entry name" value="Serine_prot/Carboxylest_S33"/>
</dbReference>
<organism evidence="6 7">
    <name type="scientific">Elsinoe australis</name>
    <dbReference type="NCBI Taxonomy" id="40998"/>
    <lineage>
        <taxon>Eukaryota</taxon>
        <taxon>Fungi</taxon>
        <taxon>Dikarya</taxon>
        <taxon>Ascomycota</taxon>
        <taxon>Pezizomycotina</taxon>
        <taxon>Dothideomycetes</taxon>
        <taxon>Dothideomycetidae</taxon>
        <taxon>Myriangiales</taxon>
        <taxon>Elsinoaceae</taxon>
        <taxon>Elsinoe</taxon>
    </lineage>
</organism>